<feature type="signal peptide" evidence="1">
    <location>
        <begin position="1"/>
        <end position="27"/>
    </location>
</feature>
<reference evidence="2" key="1">
    <citation type="submission" date="2022-04" db="EMBL/GenBank/DDBJ databases">
        <title>Genomic comparison of 19 strains of Xanthomonas nasturtii, a newly emerging watercress pathogen.</title>
        <authorList>
            <person name="Harrison J."/>
            <person name="Greer S."/>
            <person name="Hussain R."/>
            <person name="Lascelles D."/>
            <person name="Roberts M."/>
            <person name="Carter B."/>
            <person name="Bryning A."/>
            <person name="Carroll S."/>
            <person name="Aspin A."/>
            <person name="Cruz L."/>
            <person name="Cruz J."/>
            <person name="Grant M."/>
            <person name="Vicente J."/>
            <person name="Studholme D.J."/>
        </authorList>
    </citation>
    <scope>NUCLEOTIDE SEQUENCE</scope>
    <source>
        <strain evidence="2">10016B</strain>
    </source>
</reference>
<organism evidence="2 3">
    <name type="scientific">Xanthomonas nasturtii</name>
    <dbReference type="NCBI Taxonomy" id="1843581"/>
    <lineage>
        <taxon>Bacteria</taxon>
        <taxon>Pseudomonadati</taxon>
        <taxon>Pseudomonadota</taxon>
        <taxon>Gammaproteobacteria</taxon>
        <taxon>Lysobacterales</taxon>
        <taxon>Lysobacteraceae</taxon>
        <taxon>Xanthomonas</taxon>
    </lineage>
</organism>
<keyword evidence="1" id="KW-0732">Signal</keyword>
<evidence type="ECO:0008006" key="4">
    <source>
        <dbReference type="Google" id="ProtNLM"/>
    </source>
</evidence>
<evidence type="ECO:0000313" key="3">
    <source>
        <dbReference type="Proteomes" id="UP001167357"/>
    </source>
</evidence>
<protein>
    <recommendedName>
        <fullName evidence="4">Secreted protein</fullName>
    </recommendedName>
</protein>
<evidence type="ECO:0000256" key="1">
    <source>
        <dbReference type="SAM" id="SignalP"/>
    </source>
</evidence>
<gene>
    <name evidence="2" type="ORF">M3O51_17540</name>
</gene>
<dbReference type="Proteomes" id="UP001167357">
    <property type="component" value="Unassembled WGS sequence"/>
</dbReference>
<comment type="caution">
    <text evidence="2">The sequence shown here is derived from an EMBL/GenBank/DDBJ whole genome shotgun (WGS) entry which is preliminary data.</text>
</comment>
<dbReference type="EMBL" id="JAMBED010000054">
    <property type="protein sequence ID" value="MCL1553058.1"/>
    <property type="molecule type" value="Genomic_DNA"/>
</dbReference>
<feature type="chain" id="PRO_5046507300" description="Secreted protein" evidence="1">
    <location>
        <begin position="28"/>
        <end position="108"/>
    </location>
</feature>
<evidence type="ECO:0000313" key="2">
    <source>
        <dbReference type="EMBL" id="MCL1553058.1"/>
    </source>
</evidence>
<proteinExistence type="predicted"/>
<sequence>MTRLAMKGMFRRSLFAVLLAWAGSAAAVTPIWPAQPSAAARLLQQPATVAACPVSWAKPFTGRLLLQSKYAQARCEQAHADAAKCADASDPNPDSNVSAAAGCGICTL</sequence>
<name>A0ABT0LWA4_9XANT</name>
<dbReference type="RefSeq" id="WP_239687035.1">
    <property type="nucleotide sequence ID" value="NZ_CP142004.2"/>
</dbReference>
<keyword evidence="3" id="KW-1185">Reference proteome</keyword>
<accession>A0ABT0LWA4</accession>